<dbReference type="AlphaFoldDB" id="A0A415G2A2"/>
<reference evidence="1 2" key="1">
    <citation type="submission" date="2018-08" db="EMBL/GenBank/DDBJ databases">
        <title>A genome reference for cultivated species of the human gut microbiota.</title>
        <authorList>
            <person name="Zou Y."/>
            <person name="Xue W."/>
            <person name="Luo G."/>
        </authorList>
    </citation>
    <scope>NUCLEOTIDE SEQUENCE [LARGE SCALE GENOMIC DNA]</scope>
    <source>
        <strain evidence="1 2">AF45-14BH</strain>
    </source>
</reference>
<dbReference type="RefSeq" id="WP_118315441.1">
    <property type="nucleotide sequence ID" value="NZ_CAJLIF010000004.1"/>
</dbReference>
<protein>
    <submittedName>
        <fullName evidence="1">Uncharacterized protein</fullName>
    </submittedName>
</protein>
<gene>
    <name evidence="1" type="ORF">DW068_17670</name>
</gene>
<dbReference type="Proteomes" id="UP000283497">
    <property type="component" value="Unassembled WGS sequence"/>
</dbReference>
<proteinExistence type="predicted"/>
<comment type="caution">
    <text evidence="1">The sequence shown here is derived from an EMBL/GenBank/DDBJ whole genome shotgun (WGS) entry which is preliminary data.</text>
</comment>
<sequence>MGVYFNKGAVKSKKEVQEQIDKMNSLYNDIVRHIQNMENSNDYLVIRQLIREYEGLGGVSQMQVADLYNRLYEGLSILLEDSQDRQESLSAEVDKIQQRSFVEHASTLKELNVQSNEIMFQFQMKLNQNTTKESGGINRRLVGNWVKNADRVHAIALSKLSLMPEYAPLFTAKQREILPERAKSAQQRMYEEKKQADLETAQRNLSSEYMTGFHLKNAVRQMQEVIDGSAYFNGGGSSD</sequence>
<organism evidence="1 2">
    <name type="scientific">Anaerobutyricum hallii</name>
    <dbReference type="NCBI Taxonomy" id="39488"/>
    <lineage>
        <taxon>Bacteria</taxon>
        <taxon>Bacillati</taxon>
        <taxon>Bacillota</taxon>
        <taxon>Clostridia</taxon>
        <taxon>Lachnospirales</taxon>
        <taxon>Lachnospiraceae</taxon>
        <taxon>Anaerobutyricum</taxon>
    </lineage>
</organism>
<evidence type="ECO:0000313" key="2">
    <source>
        <dbReference type="Proteomes" id="UP000283497"/>
    </source>
</evidence>
<evidence type="ECO:0000313" key="1">
    <source>
        <dbReference type="EMBL" id="RHK31081.1"/>
    </source>
</evidence>
<dbReference type="EMBL" id="QRNJ01000155">
    <property type="protein sequence ID" value="RHK31081.1"/>
    <property type="molecule type" value="Genomic_DNA"/>
</dbReference>
<name>A0A415G2A2_9FIRM</name>
<accession>A0A415G2A2</accession>